<dbReference type="Proteomes" id="UP001165541">
    <property type="component" value="Unassembled WGS sequence"/>
</dbReference>
<keyword evidence="3" id="KW-1185">Reference proteome</keyword>
<gene>
    <name evidence="2" type="ORF">M8A51_13915</name>
</gene>
<reference evidence="2" key="1">
    <citation type="submission" date="2022-05" db="EMBL/GenBank/DDBJ databases">
        <title>Schlegelella sp. nov., isolated from mangrove soil.</title>
        <authorList>
            <person name="Liu Y."/>
            <person name="Ge X."/>
            <person name="Liu W."/>
        </authorList>
    </citation>
    <scope>NUCLEOTIDE SEQUENCE</scope>
    <source>
        <strain evidence="2">S2-27</strain>
    </source>
</reference>
<proteinExistence type="predicted"/>
<evidence type="ECO:0000313" key="2">
    <source>
        <dbReference type="EMBL" id="MCM5680625.1"/>
    </source>
</evidence>
<sequence length="67" mass="6978">MKTEGHITHRLLPLQGQCAFVRAALEGSSLGMAGAAGTMNELHPVESRRPAVSLGQDGWMHPGKGGA</sequence>
<organism evidence="2 3">
    <name type="scientific">Caldimonas mangrovi</name>
    <dbReference type="NCBI Taxonomy" id="2944811"/>
    <lineage>
        <taxon>Bacteria</taxon>
        <taxon>Pseudomonadati</taxon>
        <taxon>Pseudomonadota</taxon>
        <taxon>Betaproteobacteria</taxon>
        <taxon>Burkholderiales</taxon>
        <taxon>Sphaerotilaceae</taxon>
        <taxon>Caldimonas</taxon>
    </lineage>
</organism>
<feature type="region of interest" description="Disordered" evidence="1">
    <location>
        <begin position="48"/>
        <end position="67"/>
    </location>
</feature>
<comment type="caution">
    <text evidence="2">The sequence shown here is derived from an EMBL/GenBank/DDBJ whole genome shotgun (WGS) entry which is preliminary data.</text>
</comment>
<evidence type="ECO:0000313" key="3">
    <source>
        <dbReference type="Proteomes" id="UP001165541"/>
    </source>
</evidence>
<dbReference type="EMBL" id="JAMKFE010000007">
    <property type="protein sequence ID" value="MCM5680625.1"/>
    <property type="molecule type" value="Genomic_DNA"/>
</dbReference>
<protein>
    <submittedName>
        <fullName evidence="2">Uncharacterized protein</fullName>
    </submittedName>
</protein>
<accession>A0ABT0YPF9</accession>
<name>A0ABT0YPF9_9BURK</name>
<dbReference type="RefSeq" id="WP_251779077.1">
    <property type="nucleotide sequence ID" value="NZ_JAMKFE010000007.1"/>
</dbReference>
<evidence type="ECO:0000256" key="1">
    <source>
        <dbReference type="SAM" id="MobiDB-lite"/>
    </source>
</evidence>